<dbReference type="InterPro" id="IPR054817">
    <property type="entry name" value="Glycosyl_F510_1955-like"/>
</dbReference>
<sequence length="322" mass="35350">MKKTLLALTTVIALTACSNDKEASQPQEKATSSNVEETNSVPQDFYKESSKEKIQHIHGIGYVGNLEGVSVATHHGLKIYQNGNWLASDKEQHDYMGFQATKNGFFASGHPETGSSLKNPLGLVKSTNGGASFEKLAFYGESDFHNMAAGYNSEAVYVYNERPNSKLQQGFYVSTDSGQTWKQSNLSGISGEIRSFAIHPDKSSVVAMSTKKGVFFSTDSGNTFELFSKPKETIAITVGKEDIFYSYITENKQQALARLSISTNEEVNIPTPSVDSNDPIMYIAQHPQNPTEMTFATAKANVYFTTNGGEKWEQIVKDGNIQ</sequence>
<evidence type="ECO:0000259" key="3">
    <source>
        <dbReference type="Pfam" id="PF15902"/>
    </source>
</evidence>
<organism evidence="4 5">
    <name type="scientific">Priestia taiwanensis</name>
    <dbReference type="NCBI Taxonomy" id="1347902"/>
    <lineage>
        <taxon>Bacteria</taxon>
        <taxon>Bacillati</taxon>
        <taxon>Bacillota</taxon>
        <taxon>Bacilli</taxon>
        <taxon>Bacillales</taxon>
        <taxon>Bacillaceae</taxon>
        <taxon>Priestia</taxon>
    </lineage>
</organism>
<keyword evidence="5" id="KW-1185">Reference proteome</keyword>
<dbReference type="RefSeq" id="WP_188386801.1">
    <property type="nucleotide sequence ID" value="NZ_BMFK01000001.1"/>
</dbReference>
<dbReference type="Pfam" id="PF15902">
    <property type="entry name" value="Sortilin-Vps10"/>
    <property type="match status" value="1"/>
</dbReference>
<dbReference type="EMBL" id="BMFK01000001">
    <property type="protein sequence ID" value="GGE57098.1"/>
    <property type="molecule type" value="Genomic_DNA"/>
</dbReference>
<dbReference type="SUPFAM" id="SSF110296">
    <property type="entry name" value="Oligoxyloglucan reducing end-specific cellobiohydrolase"/>
    <property type="match status" value="1"/>
</dbReference>
<feature type="region of interest" description="Disordered" evidence="2">
    <location>
        <begin position="19"/>
        <end position="41"/>
    </location>
</feature>
<dbReference type="Proteomes" id="UP000605259">
    <property type="component" value="Unassembled WGS sequence"/>
</dbReference>
<protein>
    <recommendedName>
        <fullName evidence="3">Sortilin N-terminal domain-containing protein</fullName>
    </recommendedName>
</protein>
<reference evidence="4" key="1">
    <citation type="journal article" date="2014" name="Int. J. Syst. Evol. Microbiol.">
        <title>Complete genome sequence of Corynebacterium casei LMG S-19264T (=DSM 44701T), isolated from a smear-ripened cheese.</title>
        <authorList>
            <consortium name="US DOE Joint Genome Institute (JGI-PGF)"/>
            <person name="Walter F."/>
            <person name="Albersmeier A."/>
            <person name="Kalinowski J."/>
            <person name="Ruckert C."/>
        </authorList>
    </citation>
    <scope>NUCLEOTIDE SEQUENCE</scope>
    <source>
        <strain evidence="4">CGMCC 1.12698</strain>
    </source>
</reference>
<dbReference type="AlphaFoldDB" id="A0A917EL01"/>
<gene>
    <name evidence="4" type="ORF">GCM10007140_04290</name>
</gene>
<evidence type="ECO:0000313" key="4">
    <source>
        <dbReference type="EMBL" id="GGE57098.1"/>
    </source>
</evidence>
<dbReference type="NCBIfam" id="NF045728">
    <property type="entry name" value="glycosyl_F510_1955"/>
    <property type="match status" value="1"/>
</dbReference>
<accession>A0A917EL01</accession>
<proteinExistence type="predicted"/>
<evidence type="ECO:0000313" key="5">
    <source>
        <dbReference type="Proteomes" id="UP000605259"/>
    </source>
</evidence>
<dbReference type="InterPro" id="IPR015943">
    <property type="entry name" value="WD40/YVTN_repeat-like_dom_sf"/>
</dbReference>
<keyword evidence="1" id="KW-0677">Repeat</keyword>
<evidence type="ECO:0000256" key="1">
    <source>
        <dbReference type="ARBA" id="ARBA00022737"/>
    </source>
</evidence>
<comment type="caution">
    <text evidence="4">The sequence shown here is derived from an EMBL/GenBank/DDBJ whole genome shotgun (WGS) entry which is preliminary data.</text>
</comment>
<reference evidence="4" key="2">
    <citation type="submission" date="2020-09" db="EMBL/GenBank/DDBJ databases">
        <authorList>
            <person name="Sun Q."/>
            <person name="Zhou Y."/>
        </authorList>
    </citation>
    <scope>NUCLEOTIDE SEQUENCE</scope>
    <source>
        <strain evidence="4">CGMCC 1.12698</strain>
    </source>
</reference>
<dbReference type="Gene3D" id="2.130.10.10">
    <property type="entry name" value="YVTN repeat-like/Quinoprotein amine dehydrogenase"/>
    <property type="match status" value="2"/>
</dbReference>
<evidence type="ECO:0000256" key="2">
    <source>
        <dbReference type="SAM" id="MobiDB-lite"/>
    </source>
</evidence>
<dbReference type="PROSITE" id="PS51257">
    <property type="entry name" value="PROKAR_LIPOPROTEIN"/>
    <property type="match status" value="1"/>
</dbReference>
<dbReference type="InterPro" id="IPR031778">
    <property type="entry name" value="Sortilin_N"/>
</dbReference>
<feature type="compositionally biased region" description="Polar residues" evidence="2">
    <location>
        <begin position="24"/>
        <end position="41"/>
    </location>
</feature>
<name>A0A917EL01_9BACI</name>
<feature type="domain" description="Sortilin N-terminal" evidence="3">
    <location>
        <begin position="125"/>
        <end position="252"/>
    </location>
</feature>